<protein>
    <submittedName>
        <fullName evidence="1">Uncharacterized protein</fullName>
    </submittedName>
</protein>
<evidence type="ECO:0000313" key="1">
    <source>
        <dbReference type="EMBL" id="RHN80048.1"/>
    </source>
</evidence>
<sequence length="57" mass="6741">MKFFEFLFSNFFLPIFTLIWMTKYTRGKDNLLSLCQPSRRQGIARPTLEALASRHSN</sequence>
<gene>
    <name evidence="1" type="ORF">MtrunA17_Chr1g0184021</name>
</gene>
<dbReference type="Proteomes" id="UP000265566">
    <property type="component" value="Chromosome 1"/>
</dbReference>
<accession>A0A396JUY7</accession>
<name>A0A396JUY7_MEDTR</name>
<dbReference type="AlphaFoldDB" id="A0A396JUY7"/>
<proteinExistence type="predicted"/>
<reference evidence="1" key="1">
    <citation type="journal article" date="2018" name="Nat. Plants">
        <title>Whole-genome landscape of Medicago truncatula symbiotic genes.</title>
        <authorList>
            <person name="Pecrix Y."/>
            <person name="Gamas P."/>
            <person name="Carrere S."/>
        </authorList>
    </citation>
    <scope>NUCLEOTIDE SEQUENCE</scope>
    <source>
        <tissue evidence="1">Leaves</tissue>
    </source>
</reference>
<organism evidence="1">
    <name type="scientific">Medicago truncatula</name>
    <name type="common">Barrel medic</name>
    <name type="synonym">Medicago tribuloides</name>
    <dbReference type="NCBI Taxonomy" id="3880"/>
    <lineage>
        <taxon>Eukaryota</taxon>
        <taxon>Viridiplantae</taxon>
        <taxon>Streptophyta</taxon>
        <taxon>Embryophyta</taxon>
        <taxon>Tracheophyta</taxon>
        <taxon>Spermatophyta</taxon>
        <taxon>Magnoliopsida</taxon>
        <taxon>eudicotyledons</taxon>
        <taxon>Gunneridae</taxon>
        <taxon>Pentapetalae</taxon>
        <taxon>rosids</taxon>
        <taxon>fabids</taxon>
        <taxon>Fabales</taxon>
        <taxon>Fabaceae</taxon>
        <taxon>Papilionoideae</taxon>
        <taxon>50 kb inversion clade</taxon>
        <taxon>NPAAA clade</taxon>
        <taxon>Hologalegina</taxon>
        <taxon>IRL clade</taxon>
        <taxon>Trifolieae</taxon>
        <taxon>Medicago</taxon>
    </lineage>
</organism>
<comment type="caution">
    <text evidence="1">The sequence shown here is derived from an EMBL/GenBank/DDBJ whole genome shotgun (WGS) entry which is preliminary data.</text>
</comment>
<dbReference type="Gramene" id="rna3924">
    <property type="protein sequence ID" value="RHN80048.1"/>
    <property type="gene ID" value="gene3924"/>
</dbReference>
<dbReference type="EMBL" id="PSQE01000001">
    <property type="protein sequence ID" value="RHN80048.1"/>
    <property type="molecule type" value="Genomic_DNA"/>
</dbReference>